<comment type="caution">
    <text evidence="2">The sequence shown here is derived from an EMBL/GenBank/DDBJ whole genome shotgun (WGS) entry which is preliminary data.</text>
</comment>
<evidence type="ECO:0000313" key="3">
    <source>
        <dbReference type="Proteomes" id="UP000711178"/>
    </source>
</evidence>
<evidence type="ECO:0000256" key="1">
    <source>
        <dbReference type="SAM" id="Phobius"/>
    </source>
</evidence>
<reference evidence="2 3" key="1">
    <citation type="submission" date="2021-05" db="EMBL/GenBank/DDBJ databases">
        <title>Draft Whole Genome Sequencing Of Biosensor Chromobacterium violaceum Strain CV026 Reveals A Regulatory RNA In Chromobacterium violaceum Phenotype Regulatory Network.</title>
        <authorList>
            <person name="Hong K.W."/>
            <person name="Chan K.G."/>
            <person name="Chang C.-Y."/>
        </authorList>
    </citation>
    <scope>NUCLEOTIDE SEQUENCE [LARGE SCALE GENOMIC DNA]</scope>
    <source>
        <strain evidence="2 3">ATCC 31532</strain>
    </source>
</reference>
<organism evidence="2 3">
    <name type="scientific">Chromobacterium subtsugae</name>
    <dbReference type="NCBI Taxonomy" id="251747"/>
    <lineage>
        <taxon>Bacteria</taxon>
        <taxon>Pseudomonadati</taxon>
        <taxon>Pseudomonadota</taxon>
        <taxon>Betaproteobacteria</taxon>
        <taxon>Neisseriales</taxon>
        <taxon>Chromobacteriaceae</taxon>
        <taxon>Chromobacterium</taxon>
    </lineage>
</organism>
<evidence type="ECO:0000313" key="2">
    <source>
        <dbReference type="EMBL" id="MBW8288909.1"/>
    </source>
</evidence>
<dbReference type="PANTHER" id="PTHR32309">
    <property type="entry name" value="TYROSINE-PROTEIN KINASE"/>
    <property type="match status" value="1"/>
</dbReference>
<protein>
    <recommendedName>
        <fullName evidence="4">Tyrosine kinase G-rich domain-containing protein</fullName>
    </recommendedName>
</protein>
<dbReference type="InterPro" id="IPR050445">
    <property type="entry name" value="Bact_polysacc_biosynth/exp"/>
</dbReference>
<feature type="transmembrane region" description="Helical" evidence="1">
    <location>
        <begin position="244"/>
        <end position="265"/>
    </location>
</feature>
<evidence type="ECO:0008006" key="4">
    <source>
        <dbReference type="Google" id="ProtNLM"/>
    </source>
</evidence>
<keyword evidence="1" id="KW-1133">Transmembrane helix</keyword>
<sequence length="278" mass="29675">MPNLYTARTLLTIAAPIGAQGGASVLQSDGVLQRMVDKFALVDHYQSASPREAKLELVNSRLKLSPTKEGLLEVSVTDASPELAAQLANGLAEISRQQILDAHITEQGRKQYVLQEKLAAARAQLKQAEAEVAARVPGGEASLDMATVGIISGFAGLEGQLEGGQSSNLGSAILQMRKELEGSNRVIRQLPSGQMLALRNLYFNRALIRELQQQLQVARVVASQDVQVVLPAAPPLEKSAPKRIIIVLLSGMAGLLLVALAVIALQHRGRSFSRRAGA</sequence>
<dbReference type="EMBL" id="JAHDTB010000013">
    <property type="protein sequence ID" value="MBW8288909.1"/>
    <property type="molecule type" value="Genomic_DNA"/>
</dbReference>
<dbReference type="GeneID" id="89687640"/>
<accession>A0ABS7FI09</accession>
<proteinExistence type="predicted"/>
<gene>
    <name evidence="2" type="ORF">KIF53_14840</name>
</gene>
<dbReference type="PANTHER" id="PTHR32309:SF31">
    <property type="entry name" value="CAPSULAR EXOPOLYSACCHARIDE FAMILY"/>
    <property type="match status" value="1"/>
</dbReference>
<name>A0ABS7FI09_9NEIS</name>
<dbReference type="RefSeq" id="WP_146008421.1">
    <property type="nucleotide sequence ID" value="NZ_CP142381.1"/>
</dbReference>
<keyword evidence="3" id="KW-1185">Reference proteome</keyword>
<dbReference type="Proteomes" id="UP000711178">
    <property type="component" value="Unassembled WGS sequence"/>
</dbReference>
<keyword evidence="1" id="KW-0472">Membrane</keyword>
<keyword evidence="1" id="KW-0812">Transmembrane</keyword>